<keyword evidence="4 9" id="KW-0812">Transmembrane</keyword>
<feature type="transmembrane region" description="Helical" evidence="9">
    <location>
        <begin position="301"/>
        <end position="326"/>
    </location>
</feature>
<dbReference type="InterPro" id="IPR013057">
    <property type="entry name" value="AA_transpt_TM"/>
</dbReference>
<dbReference type="AlphaFoldDB" id="A0A1D9Q077"/>
<feature type="domain" description="Amino acid transporter transmembrane" evidence="10">
    <location>
        <begin position="273"/>
        <end position="667"/>
    </location>
</feature>
<evidence type="ECO:0000313" key="12">
    <source>
        <dbReference type="Proteomes" id="UP000177798"/>
    </source>
</evidence>
<evidence type="ECO:0000256" key="4">
    <source>
        <dbReference type="ARBA" id="ARBA00022692"/>
    </source>
</evidence>
<comment type="subcellular location">
    <subcellularLocation>
        <location evidence="1">Membrane</location>
        <topology evidence="1">Multi-pass membrane protein</topology>
    </subcellularLocation>
</comment>
<gene>
    <name evidence="11" type="ORF">sscle_03g030290</name>
</gene>
<accession>A0A1D9Q077</accession>
<feature type="compositionally biased region" description="Basic and acidic residues" evidence="8">
    <location>
        <begin position="174"/>
        <end position="183"/>
    </location>
</feature>
<dbReference type="Pfam" id="PF01490">
    <property type="entry name" value="Aa_trans"/>
    <property type="match status" value="1"/>
</dbReference>
<evidence type="ECO:0000256" key="1">
    <source>
        <dbReference type="ARBA" id="ARBA00004141"/>
    </source>
</evidence>
<evidence type="ECO:0000256" key="3">
    <source>
        <dbReference type="ARBA" id="ARBA00022448"/>
    </source>
</evidence>
<feature type="compositionally biased region" description="Acidic residues" evidence="8">
    <location>
        <begin position="152"/>
        <end position="164"/>
    </location>
</feature>
<keyword evidence="3" id="KW-0813">Transport</keyword>
<dbReference type="OrthoDB" id="655540at2759"/>
<evidence type="ECO:0000256" key="7">
    <source>
        <dbReference type="ARBA" id="ARBA00023136"/>
    </source>
</evidence>
<keyword evidence="7 9" id="KW-0472">Membrane</keyword>
<feature type="transmembrane region" description="Helical" evidence="9">
    <location>
        <begin position="614"/>
        <end position="636"/>
    </location>
</feature>
<feature type="transmembrane region" description="Helical" evidence="9">
    <location>
        <begin position="648"/>
        <end position="671"/>
    </location>
</feature>
<name>A0A1D9Q077_SCLS1</name>
<dbReference type="EMBL" id="CP017816">
    <property type="protein sequence ID" value="APA08259.1"/>
    <property type="molecule type" value="Genomic_DNA"/>
</dbReference>
<dbReference type="Proteomes" id="UP000177798">
    <property type="component" value="Chromosome 3"/>
</dbReference>
<evidence type="ECO:0000256" key="5">
    <source>
        <dbReference type="ARBA" id="ARBA00022970"/>
    </source>
</evidence>
<reference evidence="12" key="1">
    <citation type="journal article" date="2017" name="Genome Biol. Evol.">
        <title>The complete genome sequence of the phytopathogenic fungus Sclerotinia sclerotiorum reveals insights into the genome architecture of broad host range pathogens.</title>
        <authorList>
            <person name="Derbyshire M."/>
            <person name="Denton-Giles M."/>
            <person name="Hegedus D."/>
            <person name="Seifbarghy S."/>
            <person name="Rollins J."/>
            <person name="van Kan J."/>
            <person name="Seidl M.F."/>
            <person name="Faino L."/>
            <person name="Mbengue M."/>
            <person name="Navaud O."/>
            <person name="Raffaele S."/>
            <person name="Hammond-Kosack K."/>
            <person name="Heard S."/>
            <person name="Oliver R."/>
        </authorList>
    </citation>
    <scope>NUCLEOTIDE SEQUENCE [LARGE SCALE GENOMIC DNA]</scope>
    <source>
        <strain evidence="12">ATCC 18683 / 1980 / Ss-1</strain>
    </source>
</reference>
<keyword evidence="6 9" id="KW-1133">Transmembrane helix</keyword>
<evidence type="ECO:0000256" key="2">
    <source>
        <dbReference type="ARBA" id="ARBA00008066"/>
    </source>
</evidence>
<protein>
    <recommendedName>
        <fullName evidence="10">Amino acid transporter transmembrane domain-containing protein</fullName>
    </recommendedName>
</protein>
<evidence type="ECO:0000259" key="10">
    <source>
        <dbReference type="Pfam" id="PF01490"/>
    </source>
</evidence>
<comment type="similarity">
    <text evidence="2">Belongs to the amino acid/polyamine transporter 2 family.</text>
</comment>
<dbReference type="GO" id="GO:0006865">
    <property type="term" value="P:amino acid transport"/>
    <property type="evidence" value="ECO:0007669"/>
    <property type="project" value="UniProtKB-KW"/>
</dbReference>
<evidence type="ECO:0000313" key="11">
    <source>
        <dbReference type="EMBL" id="APA08259.1"/>
    </source>
</evidence>
<feature type="compositionally biased region" description="Polar residues" evidence="8">
    <location>
        <begin position="20"/>
        <end position="32"/>
    </location>
</feature>
<organism evidence="11 12">
    <name type="scientific">Sclerotinia sclerotiorum (strain ATCC 18683 / 1980 / Ss-1)</name>
    <name type="common">White mold</name>
    <name type="synonym">Whetzelinia sclerotiorum</name>
    <dbReference type="NCBI Taxonomy" id="665079"/>
    <lineage>
        <taxon>Eukaryota</taxon>
        <taxon>Fungi</taxon>
        <taxon>Dikarya</taxon>
        <taxon>Ascomycota</taxon>
        <taxon>Pezizomycotina</taxon>
        <taxon>Leotiomycetes</taxon>
        <taxon>Helotiales</taxon>
        <taxon>Sclerotiniaceae</taxon>
        <taxon>Sclerotinia</taxon>
    </lineage>
</organism>
<feature type="transmembrane region" description="Helical" evidence="9">
    <location>
        <begin position="380"/>
        <end position="400"/>
    </location>
</feature>
<dbReference type="PANTHER" id="PTHR22950:SF692">
    <property type="entry name" value="TRANSMEMBRANE AMINO ACID TRANSPORTER FAMILY PROTEIN"/>
    <property type="match status" value="1"/>
</dbReference>
<feature type="transmembrane region" description="Helical" evidence="9">
    <location>
        <begin position="448"/>
        <end position="468"/>
    </location>
</feature>
<proteinExistence type="inferred from homology"/>
<feature type="transmembrane region" description="Helical" evidence="9">
    <location>
        <begin position="533"/>
        <end position="552"/>
    </location>
</feature>
<dbReference type="GO" id="GO:0016020">
    <property type="term" value="C:membrane"/>
    <property type="evidence" value="ECO:0007669"/>
    <property type="project" value="UniProtKB-SubCell"/>
</dbReference>
<evidence type="ECO:0000256" key="6">
    <source>
        <dbReference type="ARBA" id="ARBA00022989"/>
    </source>
</evidence>
<dbReference type="VEuPathDB" id="FungiDB:sscle_03g030290"/>
<feature type="transmembrane region" description="Helical" evidence="9">
    <location>
        <begin position="407"/>
        <end position="428"/>
    </location>
</feature>
<feature type="transmembrane region" description="Helical" evidence="9">
    <location>
        <begin position="352"/>
        <end position="374"/>
    </location>
</feature>
<feature type="transmembrane region" description="Helical" evidence="9">
    <location>
        <begin position="489"/>
        <end position="513"/>
    </location>
</feature>
<keyword evidence="5" id="KW-0029">Amino-acid transport</keyword>
<evidence type="ECO:0000256" key="9">
    <source>
        <dbReference type="SAM" id="Phobius"/>
    </source>
</evidence>
<dbReference type="PANTHER" id="PTHR22950">
    <property type="entry name" value="AMINO ACID TRANSPORTER"/>
    <property type="match status" value="1"/>
</dbReference>
<evidence type="ECO:0000256" key="8">
    <source>
        <dbReference type="SAM" id="MobiDB-lite"/>
    </source>
</evidence>
<feature type="transmembrane region" description="Helical" evidence="9">
    <location>
        <begin position="591"/>
        <end position="608"/>
    </location>
</feature>
<feature type="region of interest" description="Disordered" evidence="8">
    <location>
        <begin position="144"/>
        <end position="190"/>
    </location>
</feature>
<feature type="region of interest" description="Disordered" evidence="8">
    <location>
        <begin position="1"/>
        <end position="61"/>
    </location>
</feature>
<sequence length="679" mass="74167">MARPPNRNPTTFYEYEHGTSRSPRGSISSNRSVRFDSGDFSPSAESDYLVPGDQNDQNEGLRRRRSSIAMRFNSITHAGGVNSIENFARSLTRASAFHEITPRRPSFILAEDSTEEGDGEDLEYGGVQTDYGRIPRSSLIREQLRRSTSDNTVDDESALGDETESSLSRVASHRKSEGERVAGGDHASVQGSVRGNQSIFAIAPHLSTPLAGSYGTSYGTLRSTLNESSMIHAGQLWRQQQATGANVADEEHLPLIVKEVEEDGKIVLVVEGQSTLPQTILNSTNVLIGVGLLSLPMGLKYSGLLCGMILLLLSALVTSYTAKLLAKCMDRDRSLLSFADVAYASYGRRANIATSILFTMELLAACVALIVLFADSLNSLIPSVGVNEWKVLCGLLLIPLNFVPLRLLSFTSILGIISCFSIVLIILIDGFVTPRTPGSLLEPATQYIFPANWLTLPLSFGLMMSPWGGHSVFPNIYRDMRHPYKFDKAVKYTFSFTYVLDATTALAGILMFGDNVMDEVTANIIGNSSYPRSLSLMICIFIAIIPLTKVPLNARPIVSTIELLCGLDSRAMAESSALTGLSGYTRGIMKIAVRIIVLIVFVIIAILFPAFDSIMAFMGSALCFSICVILPLLFYVKIFGKEITRRELILDYCLIVISSIMAIVGTVWAFLPKDLIHAE</sequence>